<dbReference type="VEuPathDB" id="FungiDB:P170DRAFT_107298"/>
<dbReference type="RefSeq" id="XP_024707914.1">
    <property type="nucleotide sequence ID" value="XM_024842303.1"/>
</dbReference>
<dbReference type="EMBL" id="MSFO01000002">
    <property type="protein sequence ID" value="PLB52612.1"/>
    <property type="molecule type" value="Genomic_DNA"/>
</dbReference>
<protein>
    <submittedName>
        <fullName evidence="3">Uncharacterized protein</fullName>
    </submittedName>
</protein>
<keyword evidence="2" id="KW-0812">Transmembrane</keyword>
<dbReference type="Proteomes" id="UP000234275">
    <property type="component" value="Unassembled WGS sequence"/>
</dbReference>
<sequence length="132" mass="14889">MTNEQGWSQTLQTDRQPARSIGLNRRRPKHRGDRRFVWVFAVAVTSLAGLDVFQVGSLLSLVLDYRSRHGGACRCRLHQIISAGIRRQGWDVSAVDYWSVQNGHVTFDEGRHGGNRRGNKTRMQGGMADGNR</sequence>
<organism evidence="3 4">
    <name type="scientific">Aspergillus steynii IBT 23096</name>
    <dbReference type="NCBI Taxonomy" id="1392250"/>
    <lineage>
        <taxon>Eukaryota</taxon>
        <taxon>Fungi</taxon>
        <taxon>Dikarya</taxon>
        <taxon>Ascomycota</taxon>
        <taxon>Pezizomycotina</taxon>
        <taxon>Eurotiomycetes</taxon>
        <taxon>Eurotiomycetidae</taxon>
        <taxon>Eurotiales</taxon>
        <taxon>Aspergillaceae</taxon>
        <taxon>Aspergillus</taxon>
        <taxon>Aspergillus subgen. Circumdati</taxon>
    </lineage>
</organism>
<feature type="region of interest" description="Disordered" evidence="1">
    <location>
        <begin position="109"/>
        <end position="132"/>
    </location>
</feature>
<accession>A0A2I2GIB2</accession>
<gene>
    <name evidence="3" type="ORF">P170DRAFT_107298</name>
</gene>
<comment type="caution">
    <text evidence="3">The sequence shown here is derived from an EMBL/GenBank/DDBJ whole genome shotgun (WGS) entry which is preliminary data.</text>
</comment>
<evidence type="ECO:0000256" key="1">
    <source>
        <dbReference type="SAM" id="MobiDB-lite"/>
    </source>
</evidence>
<evidence type="ECO:0000313" key="3">
    <source>
        <dbReference type="EMBL" id="PLB52612.1"/>
    </source>
</evidence>
<keyword evidence="4" id="KW-1185">Reference proteome</keyword>
<name>A0A2I2GIB2_9EURO</name>
<evidence type="ECO:0000256" key="2">
    <source>
        <dbReference type="SAM" id="Phobius"/>
    </source>
</evidence>
<feature type="transmembrane region" description="Helical" evidence="2">
    <location>
        <begin position="36"/>
        <end position="63"/>
    </location>
</feature>
<feature type="region of interest" description="Disordered" evidence="1">
    <location>
        <begin position="1"/>
        <end position="27"/>
    </location>
</feature>
<dbReference type="AlphaFoldDB" id="A0A2I2GIB2"/>
<keyword evidence="2" id="KW-0472">Membrane</keyword>
<dbReference type="GeneID" id="36549998"/>
<keyword evidence="2" id="KW-1133">Transmembrane helix</keyword>
<proteinExistence type="predicted"/>
<feature type="compositionally biased region" description="Polar residues" evidence="1">
    <location>
        <begin position="1"/>
        <end position="15"/>
    </location>
</feature>
<reference evidence="3 4" key="1">
    <citation type="submission" date="2016-12" db="EMBL/GenBank/DDBJ databases">
        <title>The genomes of Aspergillus section Nigri reveals drivers in fungal speciation.</title>
        <authorList>
            <consortium name="DOE Joint Genome Institute"/>
            <person name="Vesth T.C."/>
            <person name="Nybo J."/>
            <person name="Theobald S."/>
            <person name="Brandl J."/>
            <person name="Frisvad J.C."/>
            <person name="Nielsen K.F."/>
            <person name="Lyhne E.K."/>
            <person name="Kogle M.E."/>
            <person name="Kuo A."/>
            <person name="Riley R."/>
            <person name="Clum A."/>
            <person name="Nolan M."/>
            <person name="Lipzen A."/>
            <person name="Salamov A."/>
            <person name="Henrissat B."/>
            <person name="Wiebenga A."/>
            <person name="De Vries R.P."/>
            <person name="Grigoriev I.V."/>
            <person name="Mortensen U.H."/>
            <person name="Andersen M.R."/>
            <person name="Baker S.E."/>
        </authorList>
    </citation>
    <scope>NUCLEOTIDE SEQUENCE [LARGE SCALE GENOMIC DNA]</scope>
    <source>
        <strain evidence="3 4">IBT 23096</strain>
    </source>
</reference>
<evidence type="ECO:0000313" key="4">
    <source>
        <dbReference type="Proteomes" id="UP000234275"/>
    </source>
</evidence>